<reference evidence="3" key="1">
    <citation type="submission" date="2014-01" db="EMBL/GenBank/DDBJ databases">
        <title>The Genome Sequence of Anopheles melas CM1001059_A (V2).</title>
        <authorList>
            <consortium name="The Broad Institute Genomics Platform"/>
            <person name="Neafsey D.E."/>
            <person name="Besansky N."/>
            <person name="Howell P."/>
            <person name="Walton C."/>
            <person name="Young S.K."/>
            <person name="Zeng Q."/>
            <person name="Gargeya S."/>
            <person name="Fitzgerald M."/>
            <person name="Haas B."/>
            <person name="Abouelleil A."/>
            <person name="Allen A.W."/>
            <person name="Alvarado L."/>
            <person name="Arachchi H.M."/>
            <person name="Berlin A.M."/>
            <person name="Chapman S.B."/>
            <person name="Gainer-Dewar J."/>
            <person name="Goldberg J."/>
            <person name="Griggs A."/>
            <person name="Gujja S."/>
            <person name="Hansen M."/>
            <person name="Howarth C."/>
            <person name="Imamovic A."/>
            <person name="Ireland A."/>
            <person name="Larimer J."/>
            <person name="McCowan C."/>
            <person name="Murphy C."/>
            <person name="Pearson M."/>
            <person name="Poon T.W."/>
            <person name="Priest M."/>
            <person name="Roberts A."/>
            <person name="Saif S."/>
            <person name="Shea T."/>
            <person name="Sisk P."/>
            <person name="Sykes S."/>
            <person name="Wortman J."/>
            <person name="Nusbaum C."/>
            <person name="Birren B."/>
        </authorList>
    </citation>
    <scope>NUCLEOTIDE SEQUENCE [LARGE SCALE GENOMIC DNA]</scope>
    <source>
        <strain evidence="3">CM1001059</strain>
    </source>
</reference>
<reference evidence="2" key="2">
    <citation type="submission" date="2020-05" db="UniProtKB">
        <authorList>
            <consortium name="EnsemblMetazoa"/>
        </authorList>
    </citation>
    <scope>IDENTIFICATION</scope>
    <source>
        <strain evidence="2">CM1001059</strain>
    </source>
</reference>
<feature type="transmembrane region" description="Helical" evidence="1">
    <location>
        <begin position="136"/>
        <end position="164"/>
    </location>
</feature>
<name>A0A182TVT7_9DIPT</name>
<evidence type="ECO:0000313" key="3">
    <source>
        <dbReference type="Proteomes" id="UP000075902"/>
    </source>
</evidence>
<evidence type="ECO:0000313" key="2">
    <source>
        <dbReference type="EnsemblMetazoa" id="AMEC016306-PA"/>
    </source>
</evidence>
<dbReference type="EnsemblMetazoa" id="AMEC016306-RA">
    <property type="protein sequence ID" value="AMEC016306-PA"/>
    <property type="gene ID" value="AMEC016306"/>
</dbReference>
<accession>A0A182TVT7</accession>
<dbReference type="AlphaFoldDB" id="A0A182TVT7"/>
<sequence>MERYLRFYIKFQGYMIGGFTLLLSILMTLVIFESNDPYYPMEFCKLHRLLCYASFANPNPYLLSLPFNGRIDYNYRFMGTTALVLGIFWFIAGVTFMYGVHYEIKQCLLPFALLYLVDLALLAIRDIVMIWHDRRWYTMVFVNIPTLLAVLYITCYLFMTLVALGRLFSTDPKPQTGDNFVRFSNGIANPVALAEEEEAALVAE</sequence>
<keyword evidence="3" id="KW-1185">Reference proteome</keyword>
<keyword evidence="1" id="KW-0472">Membrane</keyword>
<keyword evidence="1" id="KW-1133">Transmembrane helix</keyword>
<dbReference type="VEuPathDB" id="VectorBase:AMEC009183"/>
<organism evidence="2 3">
    <name type="scientific">Anopheles melas</name>
    <dbReference type="NCBI Taxonomy" id="34690"/>
    <lineage>
        <taxon>Eukaryota</taxon>
        <taxon>Metazoa</taxon>
        <taxon>Ecdysozoa</taxon>
        <taxon>Arthropoda</taxon>
        <taxon>Hexapoda</taxon>
        <taxon>Insecta</taxon>
        <taxon>Pterygota</taxon>
        <taxon>Neoptera</taxon>
        <taxon>Endopterygota</taxon>
        <taxon>Diptera</taxon>
        <taxon>Nematocera</taxon>
        <taxon>Culicoidea</taxon>
        <taxon>Culicidae</taxon>
        <taxon>Anophelinae</taxon>
        <taxon>Anopheles</taxon>
    </lineage>
</organism>
<dbReference type="EnsemblMetazoa" id="AMEC009183-RA">
    <property type="protein sequence ID" value="AMEC009183-PA"/>
    <property type="gene ID" value="AMEC009183"/>
</dbReference>
<protein>
    <submittedName>
        <fullName evidence="2">Uncharacterized protein</fullName>
    </submittedName>
</protein>
<proteinExistence type="predicted"/>
<feature type="transmembrane region" description="Helical" evidence="1">
    <location>
        <begin position="12"/>
        <end position="32"/>
    </location>
</feature>
<evidence type="ECO:0000256" key="1">
    <source>
        <dbReference type="SAM" id="Phobius"/>
    </source>
</evidence>
<dbReference type="Proteomes" id="UP000075902">
    <property type="component" value="Unassembled WGS sequence"/>
</dbReference>
<feature type="transmembrane region" description="Helical" evidence="1">
    <location>
        <begin position="77"/>
        <end position="100"/>
    </location>
</feature>
<dbReference type="VEuPathDB" id="VectorBase:AMEC016306"/>
<feature type="transmembrane region" description="Helical" evidence="1">
    <location>
        <begin position="107"/>
        <end position="124"/>
    </location>
</feature>
<keyword evidence="1" id="KW-0812">Transmembrane</keyword>